<organism evidence="2 3">
    <name type="scientific">Trifolium pratense</name>
    <name type="common">Red clover</name>
    <dbReference type="NCBI Taxonomy" id="57577"/>
    <lineage>
        <taxon>Eukaryota</taxon>
        <taxon>Viridiplantae</taxon>
        <taxon>Streptophyta</taxon>
        <taxon>Embryophyta</taxon>
        <taxon>Tracheophyta</taxon>
        <taxon>Spermatophyta</taxon>
        <taxon>Magnoliopsida</taxon>
        <taxon>eudicotyledons</taxon>
        <taxon>Gunneridae</taxon>
        <taxon>Pentapetalae</taxon>
        <taxon>rosids</taxon>
        <taxon>fabids</taxon>
        <taxon>Fabales</taxon>
        <taxon>Fabaceae</taxon>
        <taxon>Papilionoideae</taxon>
        <taxon>50 kb inversion clade</taxon>
        <taxon>NPAAA clade</taxon>
        <taxon>Hologalegina</taxon>
        <taxon>IRL clade</taxon>
        <taxon>Trifolieae</taxon>
        <taxon>Trifolium</taxon>
    </lineage>
</organism>
<feature type="non-terminal residue" evidence="2">
    <location>
        <position position="1"/>
    </location>
</feature>
<reference evidence="2 3" key="1">
    <citation type="journal article" date="2014" name="Am. J. Bot.">
        <title>Genome assembly and annotation for red clover (Trifolium pratense; Fabaceae).</title>
        <authorList>
            <person name="Istvanek J."/>
            <person name="Jaros M."/>
            <person name="Krenek A."/>
            <person name="Repkova J."/>
        </authorList>
    </citation>
    <scope>NUCLEOTIDE SEQUENCE [LARGE SCALE GENOMIC DNA]</scope>
    <source>
        <strain evidence="3">cv. Tatra</strain>
        <tissue evidence="2">Young leaves</tissue>
    </source>
</reference>
<proteinExistence type="predicted"/>
<protein>
    <submittedName>
        <fullName evidence="2">Uncharacterized protein</fullName>
    </submittedName>
</protein>
<keyword evidence="1" id="KW-0732">Signal</keyword>
<accession>A0A2K3MIP9</accession>
<comment type="caution">
    <text evidence="2">The sequence shown here is derived from an EMBL/GenBank/DDBJ whole genome shotgun (WGS) entry which is preliminary data.</text>
</comment>
<feature type="chain" id="PRO_5014330488" evidence="1">
    <location>
        <begin position="18"/>
        <end position="59"/>
    </location>
</feature>
<reference evidence="2 3" key="2">
    <citation type="journal article" date="2017" name="Front. Plant Sci.">
        <title>Gene Classification and Mining of Molecular Markers Useful in Red Clover (Trifolium pratense) Breeding.</title>
        <authorList>
            <person name="Istvanek J."/>
            <person name="Dluhosova J."/>
            <person name="Dluhos P."/>
            <person name="Patkova L."/>
            <person name="Nedelnik J."/>
            <person name="Repkova J."/>
        </authorList>
    </citation>
    <scope>NUCLEOTIDE SEQUENCE [LARGE SCALE GENOMIC DNA]</scope>
    <source>
        <strain evidence="3">cv. Tatra</strain>
        <tissue evidence="2">Young leaves</tissue>
    </source>
</reference>
<feature type="signal peptide" evidence="1">
    <location>
        <begin position="1"/>
        <end position="17"/>
    </location>
</feature>
<dbReference type="Proteomes" id="UP000236291">
    <property type="component" value="Unassembled WGS sequence"/>
</dbReference>
<evidence type="ECO:0000313" key="2">
    <source>
        <dbReference type="EMBL" id="PNX90619.1"/>
    </source>
</evidence>
<dbReference type="EMBL" id="ASHM01063412">
    <property type="protein sequence ID" value="PNX90619.1"/>
    <property type="molecule type" value="Genomic_DNA"/>
</dbReference>
<evidence type="ECO:0000256" key="1">
    <source>
        <dbReference type="SAM" id="SignalP"/>
    </source>
</evidence>
<dbReference type="AlphaFoldDB" id="A0A2K3MIP9"/>
<gene>
    <name evidence="2" type="ORF">L195_g046744</name>
</gene>
<sequence>VLFVFLLLCSVGCFVRTMKSSLAKVAEKVINDLLVVDSSSADKGLVKEALFIHKVLFID</sequence>
<name>A0A2K3MIP9_TRIPR</name>
<evidence type="ECO:0000313" key="3">
    <source>
        <dbReference type="Proteomes" id="UP000236291"/>
    </source>
</evidence>